<evidence type="ECO:0008006" key="3">
    <source>
        <dbReference type="Google" id="ProtNLM"/>
    </source>
</evidence>
<evidence type="ECO:0000313" key="1">
    <source>
        <dbReference type="EMBL" id="EET90408.1"/>
    </source>
</evidence>
<organism evidence="1 2">
    <name type="scientific">Candidatus Micrarchaeum acidiphilum ARMAN-2</name>
    <dbReference type="NCBI Taxonomy" id="425595"/>
    <lineage>
        <taxon>Archaea</taxon>
        <taxon>Candidatus Micrarchaeota</taxon>
        <taxon>Candidatus Micrarchaeia</taxon>
        <taxon>Candidatus Micrarchaeales</taxon>
        <taxon>Candidatus Micrarchaeaceae</taxon>
        <taxon>Candidatus Micrarchaeum</taxon>
    </lineage>
</organism>
<dbReference type="Proteomes" id="UP000332487">
    <property type="component" value="Unassembled WGS sequence"/>
</dbReference>
<dbReference type="SUPFAM" id="SSF52540">
    <property type="entry name" value="P-loop containing nucleoside triphosphate hydrolases"/>
    <property type="match status" value="1"/>
</dbReference>
<reference evidence="1 2" key="1">
    <citation type="journal article" date="2009" name="Genome Biol.">
        <title>Community-wide analysis of microbial genome sequence signatures.</title>
        <authorList>
            <person name="Dick G.J."/>
            <person name="Andersson A.F."/>
            <person name="Baker B.J."/>
            <person name="Simmons S.L."/>
            <person name="Thomas B.C."/>
            <person name="Yelton A.P."/>
            <person name="Banfield J.F."/>
        </authorList>
    </citation>
    <scope>NUCLEOTIDE SEQUENCE [LARGE SCALE GENOMIC DNA]</scope>
    <source>
        <strain evidence="1">ARMAN-2</strain>
    </source>
</reference>
<proteinExistence type="predicted"/>
<sequence>MDCRAFEITKLPSSGIGRDAFLEAMGTDGFAIVNTISDKRTLLLLESADPEFRIRMLSNASNGIRFEEMRFEAPEKLQLYSIYRKAGQQENSLFEDIFDLGLDSGILGITFLPQDERGIERLKAQIEGALSNRGIRESRQSGRGALGFGGGVSSQFEIFYGSGDGAMMQDLLYSINESVLKNGVAYKTAIFTEAGDLRMRQYLSSRFVVLGSKTFRVGGADGIFDLCRSFNSLSVGAAHARQLLSFPETRAISYVVKTAGHVSGGNIAVGTIMKNGVFDTGEEMRLELSTLNLGCIISGLPGSGKTMETMNIMHQIAATGGVSGKDSAALSRPLIAIIAPTDEWNAFASGHGMNQIRICADGVPINFFSCPEEVEAEFFYHNLALILASAVKAGPYKEPLEKCLINAFRKIYSDTKNPHPVDVYRAIMDSVVAMHGKRTNAGIKYTKHGENIKSSLETLVEILNRLEYSTEEGVQLGSLLGKGVVFDLSNASGNSRGYYYAAILNQLYMAAEAFDNDGEGSLRMIICLEEAQLIFGEKNSAAVEDVIYKIQDFRKKGIGLVLLTHNAMDIDPRIRRLCQTKLYFKQAPDVAVPASKDLIFTYSDEDSVVSKLKHLDERVCALTYITKDGGEKHSHDTVFVRTHDSSGYIKGTDKGVGELHLHRVEPKTEDCLISVAPESRIGQGLAVERICYARILYLDDVVCSADARLEGGEIRVRAELMVGRKYRIELLDQKLKPVWGSDFFAGREISMHA</sequence>
<gene>
    <name evidence="1" type="ORF">UNLARM2_0084</name>
</gene>
<reference evidence="1 2" key="2">
    <citation type="journal article" date="2010" name="Proc. Natl. Acad. Sci. U.S.A.">
        <title>Enigmatic, ultrasmall, uncultivated Archaea.</title>
        <authorList>
            <person name="Baker B.J."/>
            <person name="Comolli L.R."/>
            <person name="Dick G.J."/>
            <person name="Hauser L.J."/>
            <person name="Hyatt D."/>
            <person name="Dill B.D."/>
            <person name="Land M.L."/>
            <person name="Verberkmoes N.C."/>
            <person name="Hettich R.L."/>
            <person name="Banfield J.F."/>
        </authorList>
    </citation>
    <scope>NUCLEOTIDE SEQUENCE [LARGE SCALE GENOMIC DNA]</scope>
    <source>
        <strain evidence="1">ARMAN-2</strain>
    </source>
</reference>
<dbReference type="Gene3D" id="3.40.50.300">
    <property type="entry name" value="P-loop containing nucleotide triphosphate hydrolases"/>
    <property type="match status" value="1"/>
</dbReference>
<accession>C7DG80</accession>
<name>C7DG80_MICA2</name>
<dbReference type="InterPro" id="IPR027417">
    <property type="entry name" value="P-loop_NTPase"/>
</dbReference>
<keyword evidence="2" id="KW-1185">Reference proteome</keyword>
<dbReference type="AlphaFoldDB" id="C7DG80"/>
<dbReference type="EMBL" id="GG697237">
    <property type="protein sequence ID" value="EET90408.1"/>
    <property type="molecule type" value="Genomic_DNA"/>
</dbReference>
<evidence type="ECO:0000313" key="2">
    <source>
        <dbReference type="Proteomes" id="UP000332487"/>
    </source>
</evidence>
<protein>
    <recommendedName>
        <fullName evidence="3">AAA ATPase</fullName>
    </recommendedName>
</protein>